<dbReference type="Proteomes" id="UP000198432">
    <property type="component" value="Unassembled WGS sequence"/>
</dbReference>
<dbReference type="InterPro" id="IPR014710">
    <property type="entry name" value="RmlC-like_jellyroll"/>
</dbReference>
<evidence type="ECO:0000259" key="7">
    <source>
        <dbReference type="PROSITE" id="PS50110"/>
    </source>
</evidence>
<evidence type="ECO:0000313" key="9">
    <source>
        <dbReference type="EMBL" id="SNT10807.1"/>
    </source>
</evidence>
<sequence length="355" mass="40284">MKTVLLIEDNELIRENTAEILELANFRVVKAENGKQGVVLALQQKPDIVVCDIMMPNMDGYGVLHVFHKNPVLEAIPFIFLSARTERADIRKGMESGADDYITKPFQESELLNAIEGRLRKVELLKKTPVLSSASAGLTQELMPKSPTHQELEHLAHDKKIYLYKKKQTLYTEGNEPTKIFFLKKGKVKVYSTNQEGKEYITGIINESEFFGYLPFIEETEYQETAETMEDSEVVLIPKEEFLTLLYHDQLVANRLIRTLATSITEKEKMLSSLAFNSLRKRTAESLLFLLGRYQTSANQHPPIPVSRHDIAGLVGASPEAVSRTLSEFKNEQLIDIVGSKILILNKQKLLYLRG</sequence>
<dbReference type="GO" id="GO:0006355">
    <property type="term" value="P:regulation of DNA-templated transcription"/>
    <property type="evidence" value="ECO:0007669"/>
    <property type="project" value="InterPro"/>
</dbReference>
<keyword evidence="1 5" id="KW-0597">Phosphoprotein</keyword>
<dbReference type="SMART" id="SM00448">
    <property type="entry name" value="REC"/>
    <property type="match status" value="1"/>
</dbReference>
<dbReference type="AlphaFoldDB" id="A0A239JXU5"/>
<dbReference type="OrthoDB" id="9127033at2"/>
<accession>A0A239JXU5</accession>
<dbReference type="GO" id="GO:0000155">
    <property type="term" value="F:phosphorelay sensor kinase activity"/>
    <property type="evidence" value="ECO:0007669"/>
    <property type="project" value="TreeGrafter"/>
</dbReference>
<dbReference type="CDD" id="cd17574">
    <property type="entry name" value="REC_OmpR"/>
    <property type="match status" value="1"/>
</dbReference>
<protein>
    <submittedName>
        <fullName evidence="9">cAMP-binding domain of CRP or a regulatory subunit of cAMP-dependent protein kinases</fullName>
    </submittedName>
</protein>
<keyword evidence="3" id="KW-0238">DNA-binding</keyword>
<dbReference type="InterPro" id="IPR018490">
    <property type="entry name" value="cNMP-bd_dom_sf"/>
</dbReference>
<evidence type="ECO:0000313" key="10">
    <source>
        <dbReference type="Proteomes" id="UP000198432"/>
    </source>
</evidence>
<dbReference type="InterPro" id="IPR000595">
    <property type="entry name" value="cNMP-bd_dom"/>
</dbReference>
<dbReference type="SMART" id="SM00419">
    <property type="entry name" value="HTH_CRP"/>
    <property type="match status" value="1"/>
</dbReference>
<dbReference type="Pfam" id="PF00027">
    <property type="entry name" value="cNMP_binding"/>
    <property type="match status" value="1"/>
</dbReference>
<dbReference type="EMBL" id="FZOQ01000024">
    <property type="protein sequence ID" value="SNT10807.1"/>
    <property type="molecule type" value="Genomic_DNA"/>
</dbReference>
<evidence type="ECO:0000256" key="4">
    <source>
        <dbReference type="ARBA" id="ARBA00023163"/>
    </source>
</evidence>
<keyword evidence="9" id="KW-0808">Transferase</keyword>
<dbReference type="SUPFAM" id="SSF51206">
    <property type="entry name" value="cAMP-binding domain-like"/>
    <property type="match status" value="1"/>
</dbReference>
<dbReference type="InterPro" id="IPR001789">
    <property type="entry name" value="Sig_transdc_resp-reg_receiver"/>
</dbReference>
<feature type="domain" description="Cyclic nucleotide-binding" evidence="6">
    <location>
        <begin position="143"/>
        <end position="263"/>
    </location>
</feature>
<dbReference type="PROSITE" id="PS50042">
    <property type="entry name" value="CNMP_BINDING_3"/>
    <property type="match status" value="1"/>
</dbReference>
<dbReference type="Pfam" id="PF13545">
    <property type="entry name" value="HTH_Crp_2"/>
    <property type="match status" value="1"/>
</dbReference>
<dbReference type="RefSeq" id="WP_089321119.1">
    <property type="nucleotide sequence ID" value="NZ_FZOQ01000024.1"/>
</dbReference>
<organism evidence="9 10">
    <name type="scientific">Pontibacter ummariensis</name>
    <dbReference type="NCBI Taxonomy" id="1610492"/>
    <lineage>
        <taxon>Bacteria</taxon>
        <taxon>Pseudomonadati</taxon>
        <taxon>Bacteroidota</taxon>
        <taxon>Cytophagia</taxon>
        <taxon>Cytophagales</taxon>
        <taxon>Hymenobacteraceae</taxon>
        <taxon>Pontibacter</taxon>
    </lineage>
</organism>
<evidence type="ECO:0000256" key="5">
    <source>
        <dbReference type="PROSITE-ProRule" id="PRU00169"/>
    </source>
</evidence>
<dbReference type="InterPro" id="IPR012318">
    <property type="entry name" value="HTH_CRP"/>
</dbReference>
<dbReference type="PANTHER" id="PTHR43547">
    <property type="entry name" value="TWO-COMPONENT HISTIDINE KINASE"/>
    <property type="match status" value="1"/>
</dbReference>
<dbReference type="CDD" id="cd00038">
    <property type="entry name" value="CAP_ED"/>
    <property type="match status" value="1"/>
</dbReference>
<evidence type="ECO:0000259" key="8">
    <source>
        <dbReference type="PROSITE" id="PS51063"/>
    </source>
</evidence>
<dbReference type="InterPro" id="IPR036390">
    <property type="entry name" value="WH_DNA-bd_sf"/>
</dbReference>
<dbReference type="SMART" id="SM00100">
    <property type="entry name" value="cNMP"/>
    <property type="match status" value="1"/>
</dbReference>
<dbReference type="InterPro" id="IPR036388">
    <property type="entry name" value="WH-like_DNA-bd_sf"/>
</dbReference>
<name>A0A239JXU5_9BACT</name>
<dbReference type="Gene3D" id="1.10.10.10">
    <property type="entry name" value="Winged helix-like DNA-binding domain superfamily/Winged helix DNA-binding domain"/>
    <property type="match status" value="1"/>
</dbReference>
<keyword evidence="2" id="KW-0805">Transcription regulation</keyword>
<dbReference type="Gene3D" id="2.60.120.10">
    <property type="entry name" value="Jelly Rolls"/>
    <property type="match status" value="1"/>
</dbReference>
<keyword evidence="4" id="KW-0804">Transcription</keyword>
<feature type="domain" description="Response regulatory" evidence="7">
    <location>
        <begin position="3"/>
        <end position="119"/>
    </location>
</feature>
<dbReference type="SUPFAM" id="SSF52172">
    <property type="entry name" value="CheY-like"/>
    <property type="match status" value="1"/>
</dbReference>
<evidence type="ECO:0000256" key="1">
    <source>
        <dbReference type="ARBA" id="ARBA00022553"/>
    </source>
</evidence>
<dbReference type="PROSITE" id="PS50110">
    <property type="entry name" value="RESPONSE_REGULATORY"/>
    <property type="match status" value="1"/>
</dbReference>
<dbReference type="Pfam" id="PF00072">
    <property type="entry name" value="Response_reg"/>
    <property type="match status" value="1"/>
</dbReference>
<gene>
    <name evidence="9" type="ORF">SAMN06296052_12457</name>
</gene>
<evidence type="ECO:0000256" key="2">
    <source>
        <dbReference type="ARBA" id="ARBA00023015"/>
    </source>
</evidence>
<dbReference type="GO" id="GO:0003677">
    <property type="term" value="F:DNA binding"/>
    <property type="evidence" value="ECO:0007669"/>
    <property type="project" value="UniProtKB-KW"/>
</dbReference>
<dbReference type="Gene3D" id="3.40.50.2300">
    <property type="match status" value="1"/>
</dbReference>
<dbReference type="InterPro" id="IPR011006">
    <property type="entry name" value="CheY-like_superfamily"/>
</dbReference>
<feature type="modified residue" description="4-aspartylphosphate" evidence="5">
    <location>
        <position position="52"/>
    </location>
</feature>
<evidence type="ECO:0000256" key="3">
    <source>
        <dbReference type="ARBA" id="ARBA00023125"/>
    </source>
</evidence>
<dbReference type="PRINTS" id="PR00034">
    <property type="entry name" value="HTHCRP"/>
</dbReference>
<proteinExistence type="predicted"/>
<keyword evidence="9" id="KW-0418">Kinase</keyword>
<reference evidence="10" key="1">
    <citation type="submission" date="2017-06" db="EMBL/GenBank/DDBJ databases">
        <authorList>
            <person name="Varghese N."/>
            <person name="Submissions S."/>
        </authorList>
    </citation>
    <scope>NUCLEOTIDE SEQUENCE [LARGE SCALE GENOMIC DNA]</scope>
    <source>
        <strain evidence="10">NKM1</strain>
    </source>
</reference>
<keyword evidence="10" id="KW-1185">Reference proteome</keyword>
<dbReference type="PROSITE" id="PS51063">
    <property type="entry name" value="HTH_CRP_2"/>
    <property type="match status" value="1"/>
</dbReference>
<feature type="domain" description="HTH crp-type" evidence="8">
    <location>
        <begin position="277"/>
        <end position="348"/>
    </location>
</feature>
<dbReference type="SUPFAM" id="SSF46785">
    <property type="entry name" value="Winged helix' DNA-binding domain"/>
    <property type="match status" value="1"/>
</dbReference>
<dbReference type="PANTHER" id="PTHR43547:SF2">
    <property type="entry name" value="HYBRID SIGNAL TRANSDUCTION HISTIDINE KINASE C"/>
    <property type="match status" value="1"/>
</dbReference>
<evidence type="ECO:0000259" key="6">
    <source>
        <dbReference type="PROSITE" id="PS50042"/>
    </source>
</evidence>